<dbReference type="KEGG" id="pma:Pro_1330"/>
<sequence>MTSDSKDSNESSNQSSSEVYRELVDIKELFKSIFRQKIVCISVFGVVTLYSFFSAITRKPTWEGEFQVVLVDSSGTELAGPTRFGGLGGGVLSGKRTIFTEMKILESPMVLLPVFNFYKDQKSLLSVNKEQDLSGIKYRKWIKKIRIKKEDDTSVLTVTYRDVEKGLVLPVIKKLAGTYQAYSGRDKKRGFAKTLKYLDEQIDIYKAKSEASLSASQIFGMENDLSPLMPNEAPGDRDIREYKFQGRTDSSFAELNPEYQRLKAAWDVKRIEKQLKILDASKDINETSLYFIGQARGLTEFGNFSSRLSKLDVMLASYSSRFKPNDIAIRNVQRERNILITEFITSMRQYLEAKLFDAKSRLASAERPKGVLIKHRALTREANRDVTILASLESDRQRLLLDQAKESAPWELISIPTMKDWQVGPSKRSTVYTGVIAGFVAGCASALAADRLKGILYSLNEINSLISPKLLAKLSANATRDWDEDINLLAKYYEGSNKNVDSISVIPVGNISKKQIELFSKKFSVSLKNTKLIVSEDFTNAVNSKKQLLLIGNGFVTRSEIKALNQKLSLVQNPITEWVAIESDV</sequence>
<evidence type="ECO:0000313" key="9">
    <source>
        <dbReference type="EMBL" id="AAQ00374.1"/>
    </source>
</evidence>
<dbReference type="GO" id="GO:0005886">
    <property type="term" value="C:plasma membrane"/>
    <property type="evidence" value="ECO:0007669"/>
    <property type="project" value="UniProtKB-SubCell"/>
</dbReference>
<dbReference type="AlphaFoldDB" id="Q7VAX3"/>
<dbReference type="EnsemblBacteria" id="AAQ00374">
    <property type="protein sequence ID" value="AAQ00374"/>
    <property type="gene ID" value="Pro_1330"/>
</dbReference>
<accession>Q7VAX3</accession>
<evidence type="ECO:0000313" key="10">
    <source>
        <dbReference type="Proteomes" id="UP000001420"/>
    </source>
</evidence>
<feature type="transmembrane region" description="Helical" evidence="7">
    <location>
        <begin position="38"/>
        <end position="56"/>
    </location>
</feature>
<evidence type="ECO:0000256" key="5">
    <source>
        <dbReference type="ARBA" id="ARBA00022989"/>
    </source>
</evidence>
<dbReference type="InterPro" id="IPR003856">
    <property type="entry name" value="LPS_length_determ_N"/>
</dbReference>
<keyword evidence="6 7" id="KW-0472">Membrane</keyword>
<evidence type="ECO:0000256" key="3">
    <source>
        <dbReference type="ARBA" id="ARBA00022475"/>
    </source>
</evidence>
<keyword evidence="4 7" id="KW-0812">Transmembrane</keyword>
<evidence type="ECO:0000256" key="4">
    <source>
        <dbReference type="ARBA" id="ARBA00022692"/>
    </source>
</evidence>
<reference evidence="9 10" key="1">
    <citation type="journal article" date="2003" name="Proc. Natl. Acad. Sci. U.S.A.">
        <title>Genome sequence of the cyanobacterium Prochlorococcus marinus SS120, a nearly minimal oxyphototrophic genome.</title>
        <authorList>
            <person name="Dufresne A."/>
            <person name="Salanoubat M."/>
            <person name="Partensky F."/>
            <person name="Artiguenave F."/>
            <person name="Axmann I.M."/>
            <person name="Barbe V."/>
            <person name="Duprat S."/>
            <person name="Galperin M.Y."/>
            <person name="Koonin E.V."/>
            <person name="Le Gall F."/>
            <person name="Makarova K.S."/>
            <person name="Ostrowski M."/>
            <person name="Oztas S."/>
            <person name="Robert C."/>
            <person name="Rogozin I.B."/>
            <person name="Scanlan D.J."/>
            <person name="Tandeau de Marsac N."/>
            <person name="Weissenbach J."/>
            <person name="Wincker P."/>
            <person name="Wolf Y.I."/>
            <person name="Hess W.R."/>
        </authorList>
    </citation>
    <scope>NUCLEOTIDE SEQUENCE [LARGE SCALE GENOMIC DNA]</scope>
    <source>
        <strain evidence="10">SARG / CCMP1375 / SS120</strain>
    </source>
</reference>
<feature type="domain" description="Polysaccharide chain length determinant N-terminal" evidence="8">
    <location>
        <begin position="24"/>
        <end position="115"/>
    </location>
</feature>
<comment type="subcellular location">
    <subcellularLocation>
        <location evidence="1">Cell membrane</location>
        <topology evidence="1">Multi-pass membrane protein</topology>
    </subcellularLocation>
</comment>
<evidence type="ECO:0000259" key="8">
    <source>
        <dbReference type="Pfam" id="PF02706"/>
    </source>
</evidence>
<dbReference type="STRING" id="167539.Pro_1330"/>
<name>Q7VAX3_PROMA</name>
<comment type="similarity">
    <text evidence="2">Belongs to the CpsC/CapA family.</text>
</comment>
<gene>
    <name evidence="9" type="primary">gumC</name>
    <name evidence="9" type="ordered locus">Pro_1330</name>
</gene>
<keyword evidence="5 7" id="KW-1133">Transmembrane helix</keyword>
<dbReference type="Pfam" id="PF02706">
    <property type="entry name" value="Wzz"/>
    <property type="match status" value="1"/>
</dbReference>
<evidence type="ECO:0000256" key="1">
    <source>
        <dbReference type="ARBA" id="ARBA00004651"/>
    </source>
</evidence>
<dbReference type="PATRIC" id="fig|167539.5.peg.1395"/>
<organism evidence="9 10">
    <name type="scientific">Prochlorococcus marinus (strain SARG / CCMP1375 / SS120)</name>
    <dbReference type="NCBI Taxonomy" id="167539"/>
    <lineage>
        <taxon>Bacteria</taxon>
        <taxon>Bacillati</taxon>
        <taxon>Cyanobacteriota</taxon>
        <taxon>Cyanophyceae</taxon>
        <taxon>Synechococcales</taxon>
        <taxon>Prochlorococcaceae</taxon>
        <taxon>Prochlorococcus</taxon>
    </lineage>
</organism>
<keyword evidence="3" id="KW-1003">Cell membrane</keyword>
<dbReference type="HOGENOM" id="CLU_474755_0_0_3"/>
<dbReference type="RefSeq" id="WP_011125481.1">
    <property type="nucleotide sequence ID" value="NC_005042.1"/>
</dbReference>
<dbReference type="PANTHER" id="PTHR32309">
    <property type="entry name" value="TYROSINE-PROTEIN KINASE"/>
    <property type="match status" value="1"/>
</dbReference>
<dbReference type="OrthoDB" id="539704at2"/>
<keyword evidence="10" id="KW-1185">Reference proteome</keyword>
<evidence type="ECO:0000256" key="6">
    <source>
        <dbReference type="ARBA" id="ARBA00023136"/>
    </source>
</evidence>
<dbReference type="Proteomes" id="UP000001420">
    <property type="component" value="Chromosome"/>
</dbReference>
<dbReference type="eggNOG" id="COG3206">
    <property type="taxonomic scope" value="Bacteria"/>
</dbReference>
<dbReference type="GO" id="GO:0004713">
    <property type="term" value="F:protein tyrosine kinase activity"/>
    <property type="evidence" value="ECO:0007669"/>
    <property type="project" value="TreeGrafter"/>
</dbReference>
<protein>
    <recommendedName>
        <fullName evidence="8">Polysaccharide chain length determinant N-terminal domain-containing protein</fullName>
    </recommendedName>
</protein>
<dbReference type="EMBL" id="AE017126">
    <property type="protein sequence ID" value="AAQ00374.1"/>
    <property type="molecule type" value="Genomic_DNA"/>
</dbReference>
<evidence type="ECO:0000256" key="7">
    <source>
        <dbReference type="SAM" id="Phobius"/>
    </source>
</evidence>
<dbReference type="PANTHER" id="PTHR32309:SF13">
    <property type="entry name" value="FERRIC ENTEROBACTIN TRANSPORT PROTEIN FEPE"/>
    <property type="match status" value="1"/>
</dbReference>
<proteinExistence type="inferred from homology"/>
<evidence type="ECO:0000256" key="2">
    <source>
        <dbReference type="ARBA" id="ARBA00006683"/>
    </source>
</evidence>
<dbReference type="InterPro" id="IPR050445">
    <property type="entry name" value="Bact_polysacc_biosynth/exp"/>
</dbReference>